<reference evidence="1" key="1">
    <citation type="submission" date="2023-06" db="EMBL/GenBank/DDBJ databases">
        <authorList>
            <person name="Kurt Z."/>
        </authorList>
    </citation>
    <scope>NUCLEOTIDE SEQUENCE</scope>
</reference>
<name>A0AA86UB98_9EUKA</name>
<evidence type="ECO:0000313" key="1">
    <source>
        <dbReference type="EMBL" id="CAI9944517.1"/>
    </source>
</evidence>
<sequence>MMGKYALSFVSNALRSLIDLSYYNVYYHNKHIHILLLLLNTYENTRTQQQTKHIFHITNTSQNKSLKLVRPRIEYLPQEVIRKIKQYEKRFLVLQRQMKQHCVDYNEGNEPILIIPKITEDALKFNNTQLNPSERSLAMLEFGMNYLLDDGEDGSQDQNNVVDKE</sequence>
<dbReference type="EMBL" id="CATOUU010000728">
    <property type="protein sequence ID" value="CAI9944517.1"/>
    <property type="molecule type" value="Genomic_DNA"/>
</dbReference>
<dbReference type="EMBL" id="CAXDID020000262">
    <property type="protein sequence ID" value="CAL6066566.1"/>
    <property type="molecule type" value="Genomic_DNA"/>
</dbReference>
<protein>
    <submittedName>
        <fullName evidence="2">Hypothetical_protein</fullName>
    </submittedName>
</protein>
<keyword evidence="3" id="KW-1185">Reference proteome</keyword>
<dbReference type="AlphaFoldDB" id="A0AA86UB98"/>
<reference evidence="2 3" key="2">
    <citation type="submission" date="2024-07" db="EMBL/GenBank/DDBJ databases">
        <authorList>
            <person name="Akdeniz Z."/>
        </authorList>
    </citation>
    <scope>NUCLEOTIDE SEQUENCE [LARGE SCALE GENOMIC DNA]</scope>
</reference>
<dbReference type="Proteomes" id="UP001642409">
    <property type="component" value="Unassembled WGS sequence"/>
</dbReference>
<evidence type="ECO:0000313" key="2">
    <source>
        <dbReference type="EMBL" id="CAL6066566.1"/>
    </source>
</evidence>
<proteinExistence type="predicted"/>
<accession>A0AA86UB98</accession>
<organism evidence="1">
    <name type="scientific">Hexamita inflata</name>
    <dbReference type="NCBI Taxonomy" id="28002"/>
    <lineage>
        <taxon>Eukaryota</taxon>
        <taxon>Metamonada</taxon>
        <taxon>Diplomonadida</taxon>
        <taxon>Hexamitidae</taxon>
        <taxon>Hexamitinae</taxon>
        <taxon>Hexamita</taxon>
    </lineage>
</organism>
<gene>
    <name evidence="1" type="ORF">HINF_LOCUS32162</name>
    <name evidence="2" type="ORF">HINF_LOCUS52477</name>
</gene>
<comment type="caution">
    <text evidence="1">The sequence shown here is derived from an EMBL/GenBank/DDBJ whole genome shotgun (WGS) entry which is preliminary data.</text>
</comment>
<evidence type="ECO:0000313" key="3">
    <source>
        <dbReference type="Proteomes" id="UP001642409"/>
    </source>
</evidence>